<sequence>MIKWLCLFFSYILMVSSHSWLGLWLSMEMNSLSFIPIMIEESKENSLKYFLIQSVASVIFLASILNQSFSFLIPFALLIKIGAAPFHMWLVSISKSMSWKVLSLLMTFQKIGPLLGLAMLQFTNSFFIFISAFIGGLGGINQSNLRLIMAFSSVSHLSWLMVNMSSFFLMLVYYVTYLAILYFAVILLQQSGMYSLAQMNSNASLIYKASISFNLLSLAGLPPFLGFFIKWMSLEMNILSPLLVLALVVSSCFSVYFYFKIAMSSLLFPSEVKSKKMEIPGVLSMGFNIFLPLFFL</sequence>
<evidence type="ECO:0000256" key="16">
    <source>
        <dbReference type="ARBA" id="ARBA00023136"/>
    </source>
</evidence>
<dbReference type="AlphaFoldDB" id="A0A7U0FPN8"/>
<dbReference type="Pfam" id="PF00361">
    <property type="entry name" value="Proton_antipo_M"/>
    <property type="match status" value="1"/>
</dbReference>
<comment type="function">
    <text evidence="18">Core subunit of the mitochondrial membrane respiratory chain NADH dehydrogenase (Complex I) which catalyzes electron transfer from NADH through the respiratory chain, using ubiquinone as an electron acceptor. Essential for the catalytic activity and assembly of complex I.</text>
</comment>
<dbReference type="CTD" id="4536"/>
<dbReference type="PANTHER" id="PTHR46552:SF1">
    <property type="entry name" value="NADH-UBIQUINONE OXIDOREDUCTASE CHAIN 2"/>
    <property type="match status" value="1"/>
</dbReference>
<feature type="transmembrane region" description="Helical" evidence="18">
    <location>
        <begin position="209"/>
        <end position="232"/>
    </location>
</feature>
<dbReference type="GO" id="GO:0005743">
    <property type="term" value="C:mitochondrial inner membrane"/>
    <property type="evidence" value="ECO:0007669"/>
    <property type="project" value="UniProtKB-SubCell"/>
</dbReference>
<dbReference type="EC" id="7.1.1.2" evidence="4 18"/>
<geneLocation type="mitochondrion" evidence="20"/>
<evidence type="ECO:0000256" key="8">
    <source>
        <dbReference type="ARBA" id="ARBA00022692"/>
    </source>
</evidence>
<feature type="transmembrane region" description="Helical" evidence="18">
    <location>
        <begin position="71"/>
        <end position="93"/>
    </location>
</feature>
<keyword evidence="12 18" id="KW-1133">Transmembrane helix</keyword>
<dbReference type="RefSeq" id="YP_010148791.1">
    <property type="nucleotide sequence ID" value="NC_057109.1"/>
</dbReference>
<evidence type="ECO:0000256" key="5">
    <source>
        <dbReference type="ARBA" id="ARBA00021008"/>
    </source>
</evidence>
<protein>
    <recommendedName>
        <fullName evidence="5 18">NADH-ubiquinone oxidoreductase chain 2</fullName>
        <ecNumber evidence="4 18">7.1.1.2</ecNumber>
    </recommendedName>
</protein>
<evidence type="ECO:0000256" key="13">
    <source>
        <dbReference type="ARBA" id="ARBA00023027"/>
    </source>
</evidence>
<evidence type="ECO:0000256" key="14">
    <source>
        <dbReference type="ARBA" id="ARBA00023075"/>
    </source>
</evidence>
<evidence type="ECO:0000259" key="19">
    <source>
        <dbReference type="Pfam" id="PF00361"/>
    </source>
</evidence>
<comment type="similarity">
    <text evidence="3 18">Belongs to the complex I subunit 2 family.</text>
</comment>
<dbReference type="PANTHER" id="PTHR46552">
    <property type="entry name" value="NADH-UBIQUINONE OXIDOREDUCTASE CHAIN 2"/>
    <property type="match status" value="1"/>
</dbReference>
<feature type="transmembrane region" description="Helical" evidence="18">
    <location>
        <begin position="238"/>
        <end position="259"/>
    </location>
</feature>
<dbReference type="InterPro" id="IPR001750">
    <property type="entry name" value="ND/Mrp_TM"/>
</dbReference>
<evidence type="ECO:0000256" key="7">
    <source>
        <dbReference type="ARBA" id="ARBA00022660"/>
    </source>
</evidence>
<reference evidence="20" key="1">
    <citation type="submission" date="2020-05" db="EMBL/GenBank/DDBJ databases">
        <title>Settling taxonomic and nomenclatural problems of brine shrimps (Anostraca: Artemia) by integrating mitogenomics, marker discordances and nomenclature.</title>
        <authorList>
            <person name="Sainz-Escudero L. Sr"/>
            <person name="Lopez-Estrada E.K. Sr"/>
            <person name="Rodriguez-Flores P.C. Sr."/>
            <person name="Garcia-Paris M."/>
        </authorList>
    </citation>
    <scope>NUCLEOTIDE SEQUENCE</scope>
</reference>
<evidence type="ECO:0000256" key="15">
    <source>
        <dbReference type="ARBA" id="ARBA00023128"/>
    </source>
</evidence>
<evidence type="ECO:0000256" key="12">
    <source>
        <dbReference type="ARBA" id="ARBA00022989"/>
    </source>
</evidence>
<dbReference type="GO" id="GO:0006120">
    <property type="term" value="P:mitochondrial electron transport, NADH to ubiquinone"/>
    <property type="evidence" value="ECO:0007669"/>
    <property type="project" value="InterPro"/>
</dbReference>
<keyword evidence="9 18" id="KW-0999">Mitochondrion inner membrane</keyword>
<evidence type="ECO:0000256" key="18">
    <source>
        <dbReference type="RuleBase" id="RU003403"/>
    </source>
</evidence>
<keyword evidence="10 18" id="KW-1278">Translocase</keyword>
<evidence type="ECO:0000256" key="10">
    <source>
        <dbReference type="ARBA" id="ARBA00022967"/>
    </source>
</evidence>
<keyword evidence="7 18" id="KW-0679">Respiratory chain</keyword>
<keyword evidence="6" id="KW-0813">Transport</keyword>
<proteinExistence type="inferred from homology"/>
<feature type="domain" description="NADH:quinone oxidoreductase/Mrp antiporter transmembrane" evidence="19">
    <location>
        <begin position="69"/>
        <end position="253"/>
    </location>
</feature>
<evidence type="ECO:0000256" key="6">
    <source>
        <dbReference type="ARBA" id="ARBA00022448"/>
    </source>
</evidence>
<evidence type="ECO:0000256" key="11">
    <source>
        <dbReference type="ARBA" id="ARBA00022982"/>
    </source>
</evidence>
<dbReference type="InterPro" id="IPR050175">
    <property type="entry name" value="Complex_I_Subunit_2"/>
</dbReference>
<name>A0A7U0FPN8_ARTSA</name>
<evidence type="ECO:0000256" key="1">
    <source>
        <dbReference type="ARBA" id="ARBA00003257"/>
    </source>
</evidence>
<dbReference type="PRINTS" id="PR01436">
    <property type="entry name" value="NADHDHGNASE2"/>
</dbReference>
<keyword evidence="13 18" id="KW-0520">NAD</keyword>
<evidence type="ECO:0000313" key="20">
    <source>
        <dbReference type="EMBL" id="QQV69656.1"/>
    </source>
</evidence>
<keyword evidence="14 18" id="KW-0830">Ubiquinone</keyword>
<evidence type="ECO:0000256" key="9">
    <source>
        <dbReference type="ARBA" id="ARBA00022792"/>
    </source>
</evidence>
<comment type="function">
    <text evidence="1">Core subunit of the mitochondrial membrane respiratory chain NADH dehydrogenase (Complex I) that is believed to belong to the minimal assembly required for catalysis. Complex I functions in the transfer of electrons from NADH to the respiratory chain. The immediate electron acceptor for the enzyme is believed to be ubiquinone.</text>
</comment>
<evidence type="ECO:0000256" key="17">
    <source>
        <dbReference type="ARBA" id="ARBA00049551"/>
    </source>
</evidence>
<feature type="transmembrane region" description="Helical" evidence="18">
    <location>
        <begin position="6"/>
        <end position="26"/>
    </location>
</feature>
<dbReference type="GO" id="GO:0008137">
    <property type="term" value="F:NADH dehydrogenase (ubiquinone) activity"/>
    <property type="evidence" value="ECO:0007669"/>
    <property type="project" value="UniProtKB-EC"/>
</dbReference>
<dbReference type="InterPro" id="IPR003917">
    <property type="entry name" value="NADH_UbQ_OxRdtase_chain2"/>
</dbReference>
<feature type="transmembrane region" description="Helical" evidence="18">
    <location>
        <begin position="160"/>
        <end position="188"/>
    </location>
</feature>
<keyword evidence="11 18" id="KW-0249">Electron transport</keyword>
<keyword evidence="8 18" id="KW-0812">Transmembrane</keyword>
<gene>
    <name evidence="20" type="primary">ND2</name>
</gene>
<accession>A0A7U0FPN8</accession>
<evidence type="ECO:0000256" key="2">
    <source>
        <dbReference type="ARBA" id="ARBA00004448"/>
    </source>
</evidence>
<dbReference type="GeneID" id="67147947"/>
<feature type="transmembrane region" description="Helical" evidence="18">
    <location>
        <begin position="114"/>
        <end position="140"/>
    </location>
</feature>
<evidence type="ECO:0000256" key="3">
    <source>
        <dbReference type="ARBA" id="ARBA00007012"/>
    </source>
</evidence>
<comment type="catalytic activity">
    <reaction evidence="17 18">
        <text>a ubiquinone + NADH + 5 H(+)(in) = a ubiquinol + NAD(+) + 4 H(+)(out)</text>
        <dbReference type="Rhea" id="RHEA:29091"/>
        <dbReference type="Rhea" id="RHEA-COMP:9565"/>
        <dbReference type="Rhea" id="RHEA-COMP:9566"/>
        <dbReference type="ChEBI" id="CHEBI:15378"/>
        <dbReference type="ChEBI" id="CHEBI:16389"/>
        <dbReference type="ChEBI" id="CHEBI:17976"/>
        <dbReference type="ChEBI" id="CHEBI:57540"/>
        <dbReference type="ChEBI" id="CHEBI:57945"/>
        <dbReference type="EC" id="7.1.1.2"/>
    </reaction>
</comment>
<keyword evidence="16 18" id="KW-0472">Membrane</keyword>
<comment type="subcellular location">
    <subcellularLocation>
        <location evidence="2 18">Mitochondrion inner membrane</location>
        <topology evidence="2 18">Multi-pass membrane protein</topology>
    </subcellularLocation>
</comment>
<organism evidence="20">
    <name type="scientific">Artemia salina</name>
    <name type="common">Brine shrimp</name>
    <dbReference type="NCBI Taxonomy" id="85549"/>
    <lineage>
        <taxon>Eukaryota</taxon>
        <taxon>Metazoa</taxon>
        <taxon>Ecdysozoa</taxon>
        <taxon>Arthropoda</taxon>
        <taxon>Crustacea</taxon>
        <taxon>Branchiopoda</taxon>
        <taxon>Anostraca</taxon>
        <taxon>Artemiidae</taxon>
        <taxon>Artemia</taxon>
    </lineage>
</organism>
<keyword evidence="15 18" id="KW-0496">Mitochondrion</keyword>
<evidence type="ECO:0000256" key="4">
    <source>
        <dbReference type="ARBA" id="ARBA00012944"/>
    </source>
</evidence>
<dbReference type="EMBL" id="MT495441">
    <property type="protein sequence ID" value="QQV69656.1"/>
    <property type="molecule type" value="Genomic_DNA"/>
</dbReference>